<sequence length="164" mass="18350">MHLTHTNVQACANLLAGQFSVSLCHEPHGRHRRRTSLMQVFNLSQTKPHASYLGGHVKPLVKDVLLVLMTTVFSSSPPGQLGGLKYIGGLLGRNRTFDREGNVPTELLGRNRISNERGLGYSNFYLLDETQHQKLLLHVCILCECVYISSFDPTHFRAAGRVRL</sequence>
<reference evidence="1 2" key="1">
    <citation type="journal article" date="2019" name="Commun. Biol.">
        <title>The bagworm genome reveals a unique fibroin gene that provides high tensile strength.</title>
        <authorList>
            <person name="Kono N."/>
            <person name="Nakamura H."/>
            <person name="Ohtoshi R."/>
            <person name="Tomita M."/>
            <person name="Numata K."/>
            <person name="Arakawa K."/>
        </authorList>
    </citation>
    <scope>NUCLEOTIDE SEQUENCE [LARGE SCALE GENOMIC DNA]</scope>
</reference>
<proteinExistence type="predicted"/>
<dbReference type="Proteomes" id="UP000299102">
    <property type="component" value="Unassembled WGS sequence"/>
</dbReference>
<dbReference type="AlphaFoldDB" id="A0A4C1U785"/>
<protein>
    <submittedName>
        <fullName evidence="1">Uncharacterized protein</fullName>
    </submittedName>
</protein>
<comment type="caution">
    <text evidence="1">The sequence shown here is derived from an EMBL/GenBank/DDBJ whole genome shotgun (WGS) entry which is preliminary data.</text>
</comment>
<gene>
    <name evidence="1" type="ORF">EVAR_10647_1</name>
</gene>
<evidence type="ECO:0000313" key="2">
    <source>
        <dbReference type="Proteomes" id="UP000299102"/>
    </source>
</evidence>
<keyword evidence="2" id="KW-1185">Reference proteome</keyword>
<name>A0A4C1U785_EUMVA</name>
<organism evidence="1 2">
    <name type="scientific">Eumeta variegata</name>
    <name type="common">Bagworm moth</name>
    <name type="synonym">Eumeta japonica</name>
    <dbReference type="NCBI Taxonomy" id="151549"/>
    <lineage>
        <taxon>Eukaryota</taxon>
        <taxon>Metazoa</taxon>
        <taxon>Ecdysozoa</taxon>
        <taxon>Arthropoda</taxon>
        <taxon>Hexapoda</taxon>
        <taxon>Insecta</taxon>
        <taxon>Pterygota</taxon>
        <taxon>Neoptera</taxon>
        <taxon>Endopterygota</taxon>
        <taxon>Lepidoptera</taxon>
        <taxon>Glossata</taxon>
        <taxon>Ditrysia</taxon>
        <taxon>Tineoidea</taxon>
        <taxon>Psychidae</taxon>
        <taxon>Oiketicinae</taxon>
        <taxon>Eumeta</taxon>
    </lineage>
</organism>
<dbReference type="EMBL" id="BGZK01000137">
    <property type="protein sequence ID" value="GBP22138.1"/>
    <property type="molecule type" value="Genomic_DNA"/>
</dbReference>
<accession>A0A4C1U785</accession>
<evidence type="ECO:0000313" key="1">
    <source>
        <dbReference type="EMBL" id="GBP22138.1"/>
    </source>
</evidence>